<geneLocation type="plasmid" evidence="1 2">
    <name>poh2</name>
</geneLocation>
<name>A0A1W6WYI9_BACTU</name>
<dbReference type="AlphaFoldDB" id="A0A1W6WYI9"/>
<proteinExistence type="predicted"/>
<keyword evidence="1" id="KW-0614">Plasmid</keyword>
<dbReference type="GeneID" id="67466855"/>
<organism evidence="1 2">
    <name type="scientific">Bacillus thuringiensis</name>
    <dbReference type="NCBI Taxonomy" id="1428"/>
    <lineage>
        <taxon>Bacteria</taxon>
        <taxon>Bacillati</taxon>
        <taxon>Bacillota</taxon>
        <taxon>Bacilli</taxon>
        <taxon>Bacillales</taxon>
        <taxon>Bacillaceae</taxon>
        <taxon>Bacillus</taxon>
        <taxon>Bacillus cereus group</taxon>
    </lineage>
</organism>
<evidence type="ECO:0000313" key="2">
    <source>
        <dbReference type="Proteomes" id="UP000194143"/>
    </source>
</evidence>
<sequence length="76" mass="8882">MKDILNIYTVVLYKDNKEVGCEVIYEASTKTDSFQEKIHLCIKGYNADRANIHCLDKKTSKFNLLKTILTKEWLQI</sequence>
<dbReference type="KEGG" id="bthy:AQ980_31280"/>
<gene>
    <name evidence="1" type="ORF">CAB88_31840</name>
</gene>
<evidence type="ECO:0000313" key="1">
    <source>
        <dbReference type="EMBL" id="ARP61604.1"/>
    </source>
</evidence>
<dbReference type="Proteomes" id="UP000194143">
    <property type="component" value="Plasmid poh2"/>
</dbReference>
<dbReference type="RefSeq" id="WP_000651811.1">
    <property type="nucleotide sequence ID" value="NZ_CM010226.1"/>
</dbReference>
<keyword evidence="2" id="KW-1185">Reference proteome</keyword>
<protein>
    <submittedName>
        <fullName evidence="1">Uncharacterized protein</fullName>
    </submittedName>
</protein>
<dbReference type="EMBL" id="CP021063">
    <property type="protein sequence ID" value="ARP61604.1"/>
    <property type="molecule type" value="Genomic_DNA"/>
</dbReference>
<reference evidence="1 2" key="1">
    <citation type="submission" date="2017-04" db="EMBL/GenBank/DDBJ databases">
        <title>Complete Genome Sequence of Bacillus thuringiensis type Strain ATCC 10792.</title>
        <authorList>
            <person name="Oh D.-H."/>
            <person name="Park B.-J."/>
            <person name="Shuai W."/>
            <person name="Chelliah R."/>
        </authorList>
    </citation>
    <scope>NUCLEOTIDE SEQUENCE [LARGE SCALE GENOMIC DNA]</scope>
    <source>
        <strain evidence="1 2">ATCC 10792</strain>
        <plasmid evidence="1 2">poh2</plasmid>
    </source>
</reference>
<accession>A0A1W6WYI9</accession>